<evidence type="ECO:0000256" key="13">
    <source>
        <dbReference type="PIRSR" id="PIRSR606262-2"/>
    </source>
</evidence>
<reference evidence="17" key="1">
    <citation type="submission" date="2023-07" db="EMBL/GenBank/DDBJ databases">
        <title>Genome content predicts the carbon catabolic preferences of heterotrophic bacteria.</title>
        <authorList>
            <person name="Gralka M."/>
        </authorList>
    </citation>
    <scope>NUCLEOTIDE SEQUENCE</scope>
    <source>
        <strain evidence="17">I2M02</strain>
    </source>
</reference>
<evidence type="ECO:0000256" key="11">
    <source>
        <dbReference type="ARBA" id="ARBA00049558"/>
    </source>
</evidence>
<comment type="caution">
    <text evidence="17">The sequence shown here is derived from an EMBL/GenBank/DDBJ whole genome shotgun (WGS) entry which is preliminary data.</text>
</comment>
<comment type="catalytic activity">
    <reaction evidence="11 15">
        <text>cytidine + H2O + H(+) = uridine + NH4(+)</text>
        <dbReference type="Rhea" id="RHEA:16069"/>
        <dbReference type="ChEBI" id="CHEBI:15377"/>
        <dbReference type="ChEBI" id="CHEBI:15378"/>
        <dbReference type="ChEBI" id="CHEBI:16704"/>
        <dbReference type="ChEBI" id="CHEBI:17562"/>
        <dbReference type="ChEBI" id="CHEBI:28938"/>
        <dbReference type="EC" id="3.5.4.5"/>
    </reaction>
</comment>
<dbReference type="Pfam" id="PF00383">
    <property type="entry name" value="dCMP_cyt_deam_1"/>
    <property type="match status" value="1"/>
</dbReference>
<dbReference type="FunFam" id="3.40.140.10:FF:000008">
    <property type="entry name" value="Cytidine deaminase"/>
    <property type="match status" value="1"/>
</dbReference>
<evidence type="ECO:0000256" key="6">
    <source>
        <dbReference type="ARBA" id="ARBA00022723"/>
    </source>
</evidence>
<protein>
    <recommendedName>
        <fullName evidence="5 15">Cytidine deaminase</fullName>
        <ecNumber evidence="4 15">3.5.4.5</ecNumber>
    </recommendedName>
    <alternativeName>
        <fullName evidence="9 15">Cytidine aminohydrolase</fullName>
    </alternativeName>
</protein>
<sequence length="147" mass="15504">MHPENARRNLDQTVKNEVIMSLLDEAAKAQPQAYAPYSNFRVGAAIRTASGAVYTGVNVENAAYPEGTCAEAGAIAAMVLGGETKIAEVAVIGDSDEPVPPCGGCRQKIREFAEADVKVSMMSRTGKVLTMTVGELLPGAFTTDHMD</sequence>
<feature type="binding site" evidence="14">
    <location>
        <position position="69"/>
    </location>
    <ligand>
        <name>Zn(2+)</name>
        <dbReference type="ChEBI" id="CHEBI:29105"/>
        <note>catalytic</note>
    </ligand>
</feature>
<dbReference type="GO" id="GO:0005829">
    <property type="term" value="C:cytosol"/>
    <property type="evidence" value="ECO:0007669"/>
    <property type="project" value="TreeGrafter"/>
</dbReference>
<dbReference type="PROSITE" id="PS51747">
    <property type="entry name" value="CYT_DCMP_DEAMINASES_2"/>
    <property type="match status" value="1"/>
</dbReference>
<evidence type="ECO:0000256" key="15">
    <source>
        <dbReference type="RuleBase" id="RU364006"/>
    </source>
</evidence>
<dbReference type="InterPro" id="IPR006262">
    <property type="entry name" value="Cyt_deam_tetra"/>
</dbReference>
<feature type="binding site" evidence="14">
    <location>
        <position position="102"/>
    </location>
    <ligand>
        <name>Zn(2+)</name>
        <dbReference type="ChEBI" id="CHEBI:29105"/>
        <note>catalytic</note>
    </ligand>
</feature>
<feature type="domain" description="CMP/dCMP-type deaminase" evidence="16">
    <location>
        <begin position="17"/>
        <end position="144"/>
    </location>
</feature>
<evidence type="ECO:0000256" key="5">
    <source>
        <dbReference type="ARBA" id="ARBA00018266"/>
    </source>
</evidence>
<evidence type="ECO:0000256" key="10">
    <source>
        <dbReference type="ARBA" id="ARBA00049252"/>
    </source>
</evidence>
<dbReference type="SUPFAM" id="SSF53927">
    <property type="entry name" value="Cytidine deaminase-like"/>
    <property type="match status" value="1"/>
</dbReference>
<evidence type="ECO:0000256" key="8">
    <source>
        <dbReference type="ARBA" id="ARBA00022833"/>
    </source>
</evidence>
<name>A0AAW7XVY7_9RHOB</name>
<dbReference type="EC" id="3.5.4.5" evidence="4 15"/>
<evidence type="ECO:0000313" key="17">
    <source>
        <dbReference type="EMBL" id="MDO6458210.1"/>
    </source>
</evidence>
<dbReference type="GO" id="GO:0072527">
    <property type="term" value="P:pyrimidine-containing compound metabolic process"/>
    <property type="evidence" value="ECO:0007669"/>
    <property type="project" value="UniProtKB-ARBA"/>
</dbReference>
<dbReference type="AlphaFoldDB" id="A0AAW7XVY7"/>
<dbReference type="GO" id="GO:0055086">
    <property type="term" value="P:nucleobase-containing small molecule metabolic process"/>
    <property type="evidence" value="ECO:0007669"/>
    <property type="project" value="UniProtKB-ARBA"/>
</dbReference>
<organism evidence="17 18">
    <name type="scientific">Celeribacter halophilus</name>
    <dbReference type="NCBI Taxonomy" id="576117"/>
    <lineage>
        <taxon>Bacteria</taxon>
        <taxon>Pseudomonadati</taxon>
        <taxon>Pseudomonadota</taxon>
        <taxon>Alphaproteobacteria</taxon>
        <taxon>Rhodobacterales</taxon>
        <taxon>Roseobacteraceae</taxon>
        <taxon>Celeribacter</taxon>
    </lineage>
</organism>
<evidence type="ECO:0000256" key="14">
    <source>
        <dbReference type="PIRSR" id="PIRSR606262-3"/>
    </source>
</evidence>
<dbReference type="PROSITE" id="PS00903">
    <property type="entry name" value="CYT_DCMP_DEAMINASES_1"/>
    <property type="match status" value="1"/>
</dbReference>
<comment type="function">
    <text evidence="2 15">This enzyme scavenges exogenous and endogenous cytidine and 2'-deoxycytidine for UMP synthesis.</text>
</comment>
<keyword evidence="7 15" id="KW-0378">Hydrolase</keyword>
<dbReference type="GO" id="GO:0042802">
    <property type="term" value="F:identical protein binding"/>
    <property type="evidence" value="ECO:0007669"/>
    <property type="project" value="UniProtKB-ARBA"/>
</dbReference>
<evidence type="ECO:0000259" key="16">
    <source>
        <dbReference type="PROSITE" id="PS51747"/>
    </source>
</evidence>
<dbReference type="GO" id="GO:0004126">
    <property type="term" value="F:cytidine deaminase activity"/>
    <property type="evidence" value="ECO:0007669"/>
    <property type="project" value="UniProtKB-UniRule"/>
</dbReference>
<keyword evidence="8 14" id="KW-0862">Zinc</keyword>
<feature type="active site" description="Proton donor" evidence="12">
    <location>
        <position position="71"/>
    </location>
</feature>
<proteinExistence type="inferred from homology"/>
<feature type="binding site" evidence="14">
    <location>
        <position position="105"/>
    </location>
    <ligand>
        <name>Zn(2+)</name>
        <dbReference type="ChEBI" id="CHEBI:29105"/>
        <note>catalytic</note>
    </ligand>
</feature>
<dbReference type="InterPro" id="IPR002125">
    <property type="entry name" value="CMP_dCMP_dom"/>
</dbReference>
<dbReference type="RefSeq" id="WP_303484743.1">
    <property type="nucleotide sequence ID" value="NZ_JAUOPJ010000011.1"/>
</dbReference>
<dbReference type="GO" id="GO:0008270">
    <property type="term" value="F:zinc ion binding"/>
    <property type="evidence" value="ECO:0007669"/>
    <property type="project" value="UniProtKB-UniRule"/>
</dbReference>
<dbReference type="InterPro" id="IPR016192">
    <property type="entry name" value="APOBEC/CMP_deaminase_Zn-bd"/>
</dbReference>
<feature type="binding site" evidence="13">
    <location>
        <begin position="58"/>
        <end position="64"/>
    </location>
    <ligand>
        <name>substrate</name>
    </ligand>
</feature>
<comment type="similarity">
    <text evidence="3 15">Belongs to the cytidine and deoxycytidylate deaminase family.</text>
</comment>
<evidence type="ECO:0000313" key="18">
    <source>
        <dbReference type="Proteomes" id="UP001169823"/>
    </source>
</evidence>
<dbReference type="InterPro" id="IPR016193">
    <property type="entry name" value="Cytidine_deaminase-like"/>
</dbReference>
<dbReference type="EMBL" id="JAUOPJ010000011">
    <property type="protein sequence ID" value="MDO6458210.1"/>
    <property type="molecule type" value="Genomic_DNA"/>
</dbReference>
<dbReference type="Gene3D" id="3.40.140.10">
    <property type="entry name" value="Cytidine Deaminase, domain 2"/>
    <property type="match status" value="1"/>
</dbReference>
<comment type="cofactor">
    <cofactor evidence="1 14 15">
        <name>Zn(2+)</name>
        <dbReference type="ChEBI" id="CHEBI:29105"/>
    </cofactor>
</comment>
<dbReference type="CDD" id="cd01283">
    <property type="entry name" value="cytidine_deaminase"/>
    <property type="match status" value="1"/>
</dbReference>
<comment type="catalytic activity">
    <reaction evidence="10 15">
        <text>2'-deoxycytidine + H2O + H(+) = 2'-deoxyuridine + NH4(+)</text>
        <dbReference type="Rhea" id="RHEA:13433"/>
        <dbReference type="ChEBI" id="CHEBI:15377"/>
        <dbReference type="ChEBI" id="CHEBI:15378"/>
        <dbReference type="ChEBI" id="CHEBI:15698"/>
        <dbReference type="ChEBI" id="CHEBI:16450"/>
        <dbReference type="ChEBI" id="CHEBI:28938"/>
        <dbReference type="EC" id="3.5.4.5"/>
    </reaction>
</comment>
<evidence type="ECO:0000256" key="2">
    <source>
        <dbReference type="ARBA" id="ARBA00003949"/>
    </source>
</evidence>
<evidence type="ECO:0000256" key="1">
    <source>
        <dbReference type="ARBA" id="ARBA00001947"/>
    </source>
</evidence>
<dbReference type="PANTHER" id="PTHR11644">
    <property type="entry name" value="CYTIDINE DEAMINASE"/>
    <property type="match status" value="1"/>
</dbReference>
<evidence type="ECO:0000256" key="9">
    <source>
        <dbReference type="ARBA" id="ARBA00032005"/>
    </source>
</evidence>
<accession>A0AAW7XVY7</accession>
<dbReference type="InterPro" id="IPR050202">
    <property type="entry name" value="Cyt/Deoxycyt_deaminase"/>
</dbReference>
<keyword evidence="6 14" id="KW-0479">Metal-binding</keyword>
<dbReference type="NCBIfam" id="NF004064">
    <property type="entry name" value="PRK05578.1"/>
    <property type="match status" value="1"/>
</dbReference>
<gene>
    <name evidence="17" type="ORF">Q4494_14055</name>
</gene>
<evidence type="ECO:0000256" key="12">
    <source>
        <dbReference type="PIRSR" id="PIRSR606262-1"/>
    </source>
</evidence>
<evidence type="ECO:0000256" key="7">
    <source>
        <dbReference type="ARBA" id="ARBA00022801"/>
    </source>
</evidence>
<dbReference type="NCBIfam" id="TIGR01354">
    <property type="entry name" value="cyt_deam_tetra"/>
    <property type="match status" value="1"/>
</dbReference>
<dbReference type="Proteomes" id="UP001169823">
    <property type="component" value="Unassembled WGS sequence"/>
</dbReference>
<evidence type="ECO:0000256" key="4">
    <source>
        <dbReference type="ARBA" id="ARBA00012783"/>
    </source>
</evidence>
<evidence type="ECO:0000256" key="3">
    <source>
        <dbReference type="ARBA" id="ARBA00006576"/>
    </source>
</evidence>
<dbReference type="PANTHER" id="PTHR11644:SF2">
    <property type="entry name" value="CYTIDINE DEAMINASE"/>
    <property type="match status" value="1"/>
</dbReference>